<feature type="domain" description="PRMT5 arginine-N-methyltransferase" evidence="8">
    <location>
        <begin position="284"/>
        <end position="448"/>
    </location>
</feature>
<evidence type="ECO:0000256" key="2">
    <source>
        <dbReference type="ARBA" id="ARBA00022679"/>
    </source>
</evidence>
<keyword evidence="3 4" id="KW-0949">S-adenosyl-L-methionine</keyword>
<evidence type="ECO:0000256" key="7">
    <source>
        <dbReference type="PIRSR" id="PIRSR015894-3"/>
    </source>
</evidence>
<dbReference type="FunFam" id="3.40.50.150:FF:000029">
    <property type="entry name" value="Protein arginine N-methyltransferase 5"/>
    <property type="match status" value="1"/>
</dbReference>
<organism evidence="11 12">
    <name type="scientific">Thamnocephalis sphaerospora</name>
    <dbReference type="NCBI Taxonomy" id="78915"/>
    <lineage>
        <taxon>Eukaryota</taxon>
        <taxon>Fungi</taxon>
        <taxon>Fungi incertae sedis</taxon>
        <taxon>Zoopagomycota</taxon>
        <taxon>Zoopagomycotina</taxon>
        <taxon>Zoopagomycetes</taxon>
        <taxon>Zoopagales</taxon>
        <taxon>Sigmoideomycetaceae</taxon>
        <taxon>Thamnocephalis</taxon>
    </lineage>
</organism>
<proteinExistence type="inferred from homology"/>
<keyword evidence="2 4" id="KW-0808">Transferase</keyword>
<dbReference type="CDD" id="cd02440">
    <property type="entry name" value="AdoMet_MTases"/>
    <property type="match status" value="1"/>
</dbReference>
<evidence type="ECO:0000313" key="11">
    <source>
        <dbReference type="EMBL" id="RKP11211.1"/>
    </source>
</evidence>
<feature type="binding site" evidence="6">
    <location>
        <position position="310"/>
    </location>
    <ligand>
        <name>S-adenosyl-L-methionine</name>
        <dbReference type="ChEBI" id="CHEBI:59789"/>
    </ligand>
</feature>
<dbReference type="SUPFAM" id="SSF53335">
    <property type="entry name" value="S-adenosyl-L-methionine-dependent methyltransferases"/>
    <property type="match status" value="1"/>
</dbReference>
<dbReference type="InterPro" id="IPR035075">
    <property type="entry name" value="PRMT5"/>
</dbReference>
<dbReference type="Proteomes" id="UP000271241">
    <property type="component" value="Unassembled WGS sequence"/>
</dbReference>
<dbReference type="PANTHER" id="PTHR10738:SF0">
    <property type="entry name" value="PROTEIN ARGININE N-METHYLTRANSFERASE 5"/>
    <property type="match status" value="1"/>
</dbReference>
<evidence type="ECO:0000256" key="1">
    <source>
        <dbReference type="ARBA" id="ARBA00022603"/>
    </source>
</evidence>
<feature type="domain" description="PRMT5 TIM barrel" evidence="9">
    <location>
        <begin position="30"/>
        <end position="275"/>
    </location>
</feature>
<dbReference type="Gene3D" id="3.20.20.150">
    <property type="entry name" value="Divalent-metal-dependent TIM barrel enzymes"/>
    <property type="match status" value="1"/>
</dbReference>
<evidence type="ECO:0000256" key="5">
    <source>
        <dbReference type="PIRSR" id="PIRSR015894-1"/>
    </source>
</evidence>
<sequence>MSDEIRIGLEVAAASAAELGVRLDEAKSAGYEFVASPLTNAALRQATQTVSAPTFGLPENRAFALDQVVLDRVDWADSVVGRHAAWADLSDAQTRIAAEMVLQREATWAMHLGVPATILMLPTELSRVPNVARYVNNLLRSPSYTQLWIQAPMTTTIRDETEGVASCDEDASWECWNLLRTLCGHNARVLLALELTADLPDEGHLQRWFAEPLVALVFAKDIWLRNAKGFPVLGKCHQATVRRMLKRQPQVIVRAGTHPGAKLEHYQQYVRHLARTQPPPNACEAFAVGYQDYLQAPLQPLMDNLESATYQVFEQDPVKYAQYEKAVYHALLDRVPAGSDVVTTVMVVGAGRGPLVTRSLAAADKAQRAVRVYAVEKNPNAYVTLQRMKQTQWQDRVTVIWSDMREWDAPIKADILVSELLGSFGDNELSPECLDGAQRFLKPDGISIPSSYTAYVAPLSSSKLYTEVAAFGQEARFETPYVVLFNAVHELTAPQPTWSFHHPLRDADTGDLIGNAKNVFTLAQSATIHGIAGYFDTVLYKDVTLSIHPATFSEGMFSWFPIYFPFKTPIYAPAGSKIETHFWRLTDCKKTWYEWSSIVTTSDASPESADSSSNAGSRTRLVGATPIHNVGGVSSWIGL</sequence>
<dbReference type="InterPro" id="IPR029063">
    <property type="entry name" value="SAM-dependent_MTases_sf"/>
</dbReference>
<evidence type="ECO:0000313" key="12">
    <source>
        <dbReference type="Proteomes" id="UP000271241"/>
    </source>
</evidence>
<dbReference type="AlphaFoldDB" id="A0A4P9XZL8"/>
<dbReference type="InterPro" id="IPR007857">
    <property type="entry name" value="Arg_MeTrfase_PRMT5"/>
</dbReference>
<dbReference type="Pfam" id="PF17285">
    <property type="entry name" value="PRMT5_TIM"/>
    <property type="match status" value="1"/>
</dbReference>
<dbReference type="InterPro" id="IPR025799">
    <property type="entry name" value="Arg_MeTrfase"/>
</dbReference>
<dbReference type="PIRSF" id="PIRSF015894">
    <property type="entry name" value="Skb1_MeTrfase"/>
    <property type="match status" value="1"/>
</dbReference>
<dbReference type="InterPro" id="IPR035247">
    <property type="entry name" value="PRMT5_TIM"/>
</dbReference>
<keyword evidence="1 4" id="KW-0489">Methyltransferase</keyword>
<dbReference type="GO" id="GO:0006355">
    <property type="term" value="P:regulation of DNA-templated transcription"/>
    <property type="evidence" value="ECO:0007669"/>
    <property type="project" value="TreeGrafter"/>
</dbReference>
<comment type="similarity">
    <text evidence="4">Belongs to the class I-like SAM-binding methyltransferase superfamily.</text>
</comment>
<protein>
    <recommendedName>
        <fullName evidence="4">Protein arginine N-methyltransferase</fullName>
    </recommendedName>
</protein>
<dbReference type="Pfam" id="PF05185">
    <property type="entry name" value="PRMT5"/>
    <property type="match status" value="1"/>
</dbReference>
<dbReference type="GO" id="GO:0005829">
    <property type="term" value="C:cytosol"/>
    <property type="evidence" value="ECO:0007669"/>
    <property type="project" value="TreeGrafter"/>
</dbReference>
<dbReference type="OrthoDB" id="1368803at2759"/>
<feature type="active site" description="Proton donor/acceptor" evidence="5">
    <location>
        <position position="428"/>
    </location>
</feature>
<keyword evidence="12" id="KW-1185">Reference proteome</keyword>
<dbReference type="GO" id="GO:0032259">
    <property type="term" value="P:methylation"/>
    <property type="evidence" value="ECO:0007669"/>
    <property type="project" value="UniProtKB-KW"/>
</dbReference>
<evidence type="ECO:0000256" key="4">
    <source>
        <dbReference type="PIRNR" id="PIRNR015894"/>
    </source>
</evidence>
<evidence type="ECO:0000256" key="6">
    <source>
        <dbReference type="PIRSR" id="PIRSR015894-2"/>
    </source>
</evidence>
<evidence type="ECO:0000259" key="9">
    <source>
        <dbReference type="Pfam" id="PF17285"/>
    </source>
</evidence>
<name>A0A4P9XZL8_9FUNG</name>
<evidence type="ECO:0000256" key="3">
    <source>
        <dbReference type="ARBA" id="ARBA00022691"/>
    </source>
</evidence>
<dbReference type="Gene3D" id="2.70.160.11">
    <property type="entry name" value="Hnrnp arginine n-methyltransferase1"/>
    <property type="match status" value="1"/>
</dbReference>
<dbReference type="Gene3D" id="3.40.50.150">
    <property type="entry name" value="Vaccinia Virus protein VP39"/>
    <property type="match status" value="1"/>
</dbReference>
<feature type="site" description="Critical for specifying symmetric addition of methyl groups" evidence="7">
    <location>
        <position position="313"/>
    </location>
</feature>
<dbReference type="InterPro" id="IPR035248">
    <property type="entry name" value="PRMT5_C"/>
</dbReference>
<dbReference type="EMBL" id="KZ992424">
    <property type="protein sequence ID" value="RKP11211.1"/>
    <property type="molecule type" value="Genomic_DNA"/>
</dbReference>
<dbReference type="STRING" id="78915.A0A4P9XZL8"/>
<evidence type="ECO:0000259" key="10">
    <source>
        <dbReference type="Pfam" id="PF17286"/>
    </source>
</evidence>
<feature type="binding site" evidence="6">
    <location>
        <begin position="403"/>
        <end position="404"/>
    </location>
    <ligand>
        <name>S-adenosyl-L-methionine</name>
        <dbReference type="ChEBI" id="CHEBI:59789"/>
    </ligand>
</feature>
<accession>A0A4P9XZL8</accession>
<dbReference type="GO" id="GO:0005634">
    <property type="term" value="C:nucleus"/>
    <property type="evidence" value="ECO:0007669"/>
    <property type="project" value="TreeGrafter"/>
</dbReference>
<gene>
    <name evidence="11" type="ORF">THASP1DRAFT_27050</name>
</gene>
<feature type="binding site" evidence="6">
    <location>
        <begin position="319"/>
        <end position="320"/>
    </location>
    <ligand>
        <name>S-adenosyl-L-methionine</name>
        <dbReference type="ChEBI" id="CHEBI:59789"/>
    </ligand>
</feature>
<dbReference type="GO" id="GO:0016274">
    <property type="term" value="F:protein-arginine N-methyltransferase activity"/>
    <property type="evidence" value="ECO:0007669"/>
    <property type="project" value="InterPro"/>
</dbReference>
<dbReference type="Pfam" id="PF17286">
    <property type="entry name" value="PRMT5_C"/>
    <property type="match status" value="1"/>
</dbReference>
<dbReference type="PANTHER" id="PTHR10738">
    <property type="entry name" value="PROTEIN ARGININE N-METHYLTRANSFERASE 5"/>
    <property type="match status" value="1"/>
</dbReference>
<feature type="active site" description="Proton donor/acceptor" evidence="5">
    <location>
        <position position="419"/>
    </location>
</feature>
<reference evidence="12" key="1">
    <citation type="journal article" date="2018" name="Nat. Microbiol.">
        <title>Leveraging single-cell genomics to expand the fungal tree of life.</title>
        <authorList>
            <person name="Ahrendt S.R."/>
            <person name="Quandt C.A."/>
            <person name="Ciobanu D."/>
            <person name="Clum A."/>
            <person name="Salamov A."/>
            <person name="Andreopoulos B."/>
            <person name="Cheng J.F."/>
            <person name="Woyke T."/>
            <person name="Pelin A."/>
            <person name="Henrissat B."/>
            <person name="Reynolds N.K."/>
            <person name="Benny G.L."/>
            <person name="Smith M.E."/>
            <person name="James T.Y."/>
            <person name="Grigoriev I.V."/>
        </authorList>
    </citation>
    <scope>NUCLEOTIDE SEQUENCE [LARGE SCALE GENOMIC DNA]</scope>
    <source>
        <strain evidence="12">RSA 1356</strain>
    </source>
</reference>
<dbReference type="PROSITE" id="PS51678">
    <property type="entry name" value="SAM_MT_PRMT"/>
    <property type="match status" value="1"/>
</dbReference>
<evidence type="ECO:0000259" key="8">
    <source>
        <dbReference type="Pfam" id="PF05185"/>
    </source>
</evidence>
<feature type="domain" description="PRMT5 oligomerisation" evidence="10">
    <location>
        <begin position="451"/>
        <end position="637"/>
    </location>
</feature>
<feature type="binding site" evidence="6">
    <location>
        <position position="376"/>
    </location>
    <ligand>
        <name>S-adenosyl-L-methionine</name>
        <dbReference type="ChEBI" id="CHEBI:59789"/>
    </ligand>
</feature>